<dbReference type="AlphaFoldDB" id="A0A5D3KDW9"/>
<evidence type="ECO:0000313" key="1">
    <source>
        <dbReference type="EMBL" id="TYL92603.1"/>
    </source>
</evidence>
<gene>
    <name evidence="1" type="ORF">FXB40_24500</name>
</gene>
<evidence type="ECO:0000313" key="2">
    <source>
        <dbReference type="Proteomes" id="UP000324758"/>
    </source>
</evidence>
<dbReference type="Proteomes" id="UP000324758">
    <property type="component" value="Unassembled WGS sequence"/>
</dbReference>
<dbReference type="RefSeq" id="WP_187437113.1">
    <property type="nucleotide sequence ID" value="NZ_VSSS01000037.1"/>
</dbReference>
<protein>
    <submittedName>
        <fullName evidence="1">Uncharacterized protein</fullName>
    </submittedName>
</protein>
<sequence length="83" mass="8811">MFSLTTPACLTAAQGRIAQSYFAEPAANSAGYGAGQGHSQSQRLAADADYHDHDDVVLGAAATLSHFIESRNSTHFQKSLNRT</sequence>
<proteinExistence type="predicted"/>
<organism evidence="1 2">
    <name type="scientific">Bradyrhizobium rifense</name>
    <dbReference type="NCBI Taxonomy" id="515499"/>
    <lineage>
        <taxon>Bacteria</taxon>
        <taxon>Pseudomonadati</taxon>
        <taxon>Pseudomonadota</taxon>
        <taxon>Alphaproteobacteria</taxon>
        <taxon>Hyphomicrobiales</taxon>
        <taxon>Nitrobacteraceae</taxon>
        <taxon>Bradyrhizobium</taxon>
    </lineage>
</organism>
<reference evidence="1 2" key="1">
    <citation type="submission" date="2019-08" db="EMBL/GenBank/DDBJ databases">
        <title>Bradyrhizobium hipponensis sp. nov., a rhizobium isolated from a Lupinus angustifolius root nodule in Tunisia.</title>
        <authorList>
            <person name="Off K."/>
            <person name="Rejili M."/>
            <person name="Mars M."/>
            <person name="Brachmann A."/>
            <person name="Marin M."/>
        </authorList>
    </citation>
    <scope>NUCLEOTIDE SEQUENCE [LARGE SCALE GENOMIC DNA]</scope>
    <source>
        <strain evidence="1 2">CTAW71</strain>
    </source>
</reference>
<name>A0A5D3KDW9_9BRAD</name>
<accession>A0A5D3KDW9</accession>
<dbReference type="EMBL" id="VSSS01000037">
    <property type="protein sequence ID" value="TYL92603.1"/>
    <property type="molecule type" value="Genomic_DNA"/>
</dbReference>
<comment type="caution">
    <text evidence="1">The sequence shown here is derived from an EMBL/GenBank/DDBJ whole genome shotgun (WGS) entry which is preliminary data.</text>
</comment>
<keyword evidence="2" id="KW-1185">Reference proteome</keyword>